<accession>A0AAD7MC23</accession>
<sequence>MPERSRAMNRRVIRCRRSAILGTPQLSKGDRLTSLWLREGECPKPSPRRSLGGGARGQDSRDRRHKSIADSCPREIDRRGVDPNRIGKIGTIGINPSRIGAIAITSREETRGVSKAGENNSAYRGVGLSPEHPALYKIALGSWRAVSGNKDDVQRKKEGGEGDKRTTIRIQKMRMARVLFTADSGAHCYGCPNVIHVDPILSKPSKSARSLIRIILPVLGGLEIGGEEMNGVQRRRPRGIVEEVANSRGEEMRARRVKESQGRGWCLAAPWLARTSSTVRNFQKRGKVPVLKRYLPRSFWSLTLHPRSSRTSTTKSHLPLSCFKERERVISMMAEIPPDSLRWRGLQRFDVADRCGSSIRQFLRTLASFSPTPLWKLWLKYGHQHRQAPSTICADSFHAGMETNSGVTEEVCPRCKEAFLTVPMCSTGYFTPENEGRYYQKCMRNDFTPNAGCRYFYFNDTVQRAFEGLPDAQDWSSLLASAPAASSFGSPARTRRPLQECGNPTCKSARHSQCVQLFCKNCCRLSPRSCSAPGHKFSQMAPLNSFTVGPPTPGPSTPRASSLSSSPNSVPPSRAYARPVDPSYAAKITTDDFPVHTPSNQIAAYKKATTHTLEVQWWIKDDVAAEVFLVAAPNFPFFHPRDAPVIVDFLGGEAAAQNYAYWSPDKRWMRTNLPITIKVNTPLFLRSPNVTVCLDGPTSTPVKRKLSLTTDDITPATQRARFQNISPIEPLVFALGTATSPQGSSRVTTPPDSDVIDLSQDDETSVPSLKEEILDVFTKKSAGTVPLKFKDGFDNRTFVSATYYENVGKWRSLSREAQKEAVAKGRTPEGEWLYIFRNYQGAKADRNLPHLHTHILSPNRHRISYYFWTMSYILNSAYFVLQMQENKKLTLDHVKKIIRTHRGVTSLRNTKTFPAVARLLDADQITVDWAFVLGHDADNTRSVETLLRQYVEEGLITAPKLHHDRRGSLSSLSSVSSTESTTPPERPFSAMSGVQEHHGDIHMTVPVIPGDTVNPQVIGQPGAANPANPAIGANPVTNTGAVSTANPSILMPDGAGNSNAAVPPPVQEAISYASTTSWRGTYQEYTAELVWHLVAFDPICDVREKHVKVLTLNLGVSDEHEVVLFRHNKLELRLIEDRPYPINSTGLLVTCHPIPDSARTFAVNARKAVTQSLMTRESHFPGNKTFSVYWCLPGFHFLEEFGPLMIYHAQEDIAQWTVPRDHLLPVLGPPEALRLLLVVRPYNDHDHSLTHKDHVMMRRRIGQQPLLEADSDSGEEDESNPPAYTHRAYKFTSRPIPAAAPAIGPHRPHSAPGASVPPTVPSTEASGDEMDAANDNGEDGDDEGDDADDAENLDEDVAHEMKRLTAAWLLQEFGNSAIVHQIRSSDNKSKRARRKVTQLVEWVTEVHRVCTKYQCVPITPETGMAGDRLITRADFASLFRRQPQWIKQSLNAYTVIAGHQDNARVKAIVDGGRIFGMAKFEAELLKAIK</sequence>
<feature type="region of interest" description="Disordered" evidence="1">
    <location>
        <begin position="1297"/>
        <end position="1350"/>
    </location>
</feature>
<evidence type="ECO:0000256" key="1">
    <source>
        <dbReference type="SAM" id="MobiDB-lite"/>
    </source>
</evidence>
<evidence type="ECO:0000313" key="3">
    <source>
        <dbReference type="Proteomes" id="UP001215598"/>
    </source>
</evidence>
<feature type="region of interest" description="Disordered" evidence="1">
    <location>
        <begin position="966"/>
        <end position="992"/>
    </location>
</feature>
<proteinExistence type="predicted"/>
<protein>
    <submittedName>
        <fullName evidence="2">Uncharacterized protein</fullName>
    </submittedName>
</protein>
<feature type="compositionally biased region" description="Basic and acidic residues" evidence="1">
    <location>
        <begin position="72"/>
        <end position="82"/>
    </location>
</feature>
<organism evidence="2 3">
    <name type="scientific">Mycena metata</name>
    <dbReference type="NCBI Taxonomy" id="1033252"/>
    <lineage>
        <taxon>Eukaryota</taxon>
        <taxon>Fungi</taxon>
        <taxon>Dikarya</taxon>
        <taxon>Basidiomycota</taxon>
        <taxon>Agaricomycotina</taxon>
        <taxon>Agaricomycetes</taxon>
        <taxon>Agaricomycetidae</taxon>
        <taxon>Agaricales</taxon>
        <taxon>Marasmiineae</taxon>
        <taxon>Mycenaceae</taxon>
        <taxon>Mycena</taxon>
    </lineage>
</organism>
<feature type="region of interest" description="Disordered" evidence="1">
    <location>
        <begin position="39"/>
        <end position="82"/>
    </location>
</feature>
<feature type="compositionally biased region" description="Low complexity" evidence="1">
    <location>
        <begin position="557"/>
        <end position="573"/>
    </location>
</feature>
<feature type="region of interest" description="Disordered" evidence="1">
    <location>
        <begin position="543"/>
        <end position="576"/>
    </location>
</feature>
<feature type="compositionally biased region" description="Low complexity" evidence="1">
    <location>
        <begin position="968"/>
        <end position="983"/>
    </location>
</feature>
<evidence type="ECO:0000313" key="2">
    <source>
        <dbReference type="EMBL" id="KAJ7710169.1"/>
    </source>
</evidence>
<comment type="caution">
    <text evidence="2">The sequence shown here is derived from an EMBL/GenBank/DDBJ whole genome shotgun (WGS) entry which is preliminary data.</text>
</comment>
<gene>
    <name evidence="2" type="ORF">B0H16DRAFT_1480739</name>
</gene>
<dbReference type="EMBL" id="JARKIB010000412">
    <property type="protein sequence ID" value="KAJ7710169.1"/>
    <property type="molecule type" value="Genomic_DNA"/>
</dbReference>
<feature type="region of interest" description="Disordered" evidence="1">
    <location>
        <begin position="739"/>
        <end position="761"/>
    </location>
</feature>
<feature type="compositionally biased region" description="Polar residues" evidence="1">
    <location>
        <begin position="739"/>
        <end position="751"/>
    </location>
</feature>
<keyword evidence="3" id="KW-1185">Reference proteome</keyword>
<feature type="compositionally biased region" description="Acidic residues" evidence="1">
    <location>
        <begin position="1326"/>
        <end position="1350"/>
    </location>
</feature>
<dbReference type="Proteomes" id="UP001215598">
    <property type="component" value="Unassembled WGS sequence"/>
</dbReference>
<name>A0AAD7MC23_9AGAR</name>
<reference evidence="2" key="1">
    <citation type="submission" date="2023-03" db="EMBL/GenBank/DDBJ databases">
        <title>Massive genome expansion in bonnet fungi (Mycena s.s.) driven by repeated elements and novel gene families across ecological guilds.</title>
        <authorList>
            <consortium name="Lawrence Berkeley National Laboratory"/>
            <person name="Harder C.B."/>
            <person name="Miyauchi S."/>
            <person name="Viragh M."/>
            <person name="Kuo A."/>
            <person name="Thoen E."/>
            <person name="Andreopoulos B."/>
            <person name="Lu D."/>
            <person name="Skrede I."/>
            <person name="Drula E."/>
            <person name="Henrissat B."/>
            <person name="Morin E."/>
            <person name="Kohler A."/>
            <person name="Barry K."/>
            <person name="LaButti K."/>
            <person name="Morin E."/>
            <person name="Salamov A."/>
            <person name="Lipzen A."/>
            <person name="Mereny Z."/>
            <person name="Hegedus B."/>
            <person name="Baldrian P."/>
            <person name="Stursova M."/>
            <person name="Weitz H."/>
            <person name="Taylor A."/>
            <person name="Grigoriev I.V."/>
            <person name="Nagy L.G."/>
            <person name="Martin F."/>
            <person name="Kauserud H."/>
        </authorList>
    </citation>
    <scope>NUCLEOTIDE SEQUENCE</scope>
    <source>
        <strain evidence="2">CBHHK182m</strain>
    </source>
</reference>